<keyword evidence="1" id="KW-0472">Membrane</keyword>
<sequence length="204" mass="23549">MTRRRQNHILRIVVAVLVGFIALSLLSKINDDNSRLSNLYEFIKDSSLLIATIAVAYLANIYQRRQNFLDSLREQWREIVKTKGVLLYYCKTSEPDADQYWRTFTQLSECIDNMRIVYANVGETNELIGAYPFEPLHDMRRAFETLDPARGASTAEDRVLVWGKIEQAFNAIREKFLDEFDIDEPSKPILKRGAGRTKVKGARV</sequence>
<dbReference type="Proteomes" id="UP000001399">
    <property type="component" value="Chromosome"/>
</dbReference>
<dbReference type="KEGG" id="rva:Rvan_1376"/>
<keyword evidence="1" id="KW-1133">Transmembrane helix</keyword>
<evidence type="ECO:0000313" key="2">
    <source>
        <dbReference type="EMBL" id="ADP70635.1"/>
    </source>
</evidence>
<feature type="transmembrane region" description="Helical" evidence="1">
    <location>
        <begin position="46"/>
        <end position="63"/>
    </location>
</feature>
<keyword evidence="3" id="KW-1185">Reference proteome</keyword>
<evidence type="ECO:0000313" key="3">
    <source>
        <dbReference type="Proteomes" id="UP000001399"/>
    </source>
</evidence>
<evidence type="ECO:0000256" key="1">
    <source>
        <dbReference type="SAM" id="Phobius"/>
    </source>
</evidence>
<dbReference type="AlphaFoldDB" id="E3I6I8"/>
<reference evidence="3" key="1">
    <citation type="journal article" date="2011" name="J. Bacteriol.">
        <title>Genome sequences of eight morphologically diverse alphaproteobacteria.</title>
        <authorList>
            <consortium name="US DOE Joint Genome Institute"/>
            <person name="Brown P.J."/>
            <person name="Kysela D.T."/>
            <person name="Buechlein A."/>
            <person name="Hemmerich C."/>
            <person name="Brun Y.V."/>
        </authorList>
    </citation>
    <scope>NUCLEOTIDE SEQUENCE [LARGE SCALE GENOMIC DNA]</scope>
    <source>
        <strain evidence="3">ATCC 17100 / ATH 3.1.1 / DSM 162 / LMG 4299</strain>
    </source>
</reference>
<protein>
    <recommendedName>
        <fullName evidence="4">DUF4760 domain-containing protein</fullName>
    </recommendedName>
</protein>
<proteinExistence type="predicted"/>
<organism evidence="2 3">
    <name type="scientific">Rhodomicrobium vannielii (strain ATCC 17100 / DSM 162 / LMG 4299 / NCIMB 10020 / ATH 3.1.1)</name>
    <dbReference type="NCBI Taxonomy" id="648757"/>
    <lineage>
        <taxon>Bacteria</taxon>
        <taxon>Pseudomonadati</taxon>
        <taxon>Pseudomonadota</taxon>
        <taxon>Alphaproteobacteria</taxon>
        <taxon>Hyphomicrobiales</taxon>
        <taxon>Hyphomicrobiaceae</taxon>
        <taxon>Rhodomicrobium</taxon>
    </lineage>
</organism>
<dbReference type="HOGENOM" id="CLU_1105982_0_0_5"/>
<feature type="transmembrane region" description="Helical" evidence="1">
    <location>
        <begin position="9"/>
        <end position="26"/>
    </location>
</feature>
<dbReference type="EMBL" id="CP002292">
    <property type="protein sequence ID" value="ADP70635.1"/>
    <property type="molecule type" value="Genomic_DNA"/>
</dbReference>
<gene>
    <name evidence="2" type="ordered locus">Rvan_1376</name>
</gene>
<name>E3I6I8_RHOVT</name>
<keyword evidence="1" id="KW-0812">Transmembrane</keyword>
<dbReference type="RefSeq" id="WP_013419037.1">
    <property type="nucleotide sequence ID" value="NC_014664.1"/>
</dbReference>
<accession>E3I6I8</accession>
<dbReference type="eggNOG" id="ENOG5033WKV">
    <property type="taxonomic scope" value="Bacteria"/>
</dbReference>
<dbReference type="OrthoDB" id="7931313at2"/>
<evidence type="ECO:0008006" key="4">
    <source>
        <dbReference type="Google" id="ProtNLM"/>
    </source>
</evidence>